<evidence type="ECO:0000313" key="2">
    <source>
        <dbReference type="Proteomes" id="UP000203985"/>
    </source>
</evidence>
<dbReference type="GeneID" id="28800805"/>
<gene>
    <name evidence="1" type="primary">33</name>
    <name evidence="1" type="ORF">BOWSER_33</name>
</gene>
<reference evidence="1 2" key="1">
    <citation type="submission" date="2016-03" db="EMBL/GenBank/DDBJ databases">
        <authorList>
            <person name="Montgomery M.T."/>
            <person name="Guerrero C.A."/>
            <person name="Mavrich T.N."/>
            <person name="Pope W.H."/>
            <person name="Garlena R.A."/>
            <person name="Russell D.A."/>
            <person name="Jacobs-Sera D."/>
            <person name="Hendrix R.W."/>
            <person name="Hatfull G.F."/>
        </authorList>
    </citation>
    <scope>NUCLEOTIDE SEQUENCE [LARGE SCALE GENOMIC DNA]</scope>
</reference>
<protein>
    <submittedName>
        <fullName evidence="1">Uncharacterized protein</fullName>
    </submittedName>
</protein>
<evidence type="ECO:0000313" key="1">
    <source>
        <dbReference type="EMBL" id="ANA85428.1"/>
    </source>
</evidence>
<organism evidence="1 2">
    <name type="scientific">Gordonia phage Bowser</name>
    <dbReference type="NCBI Taxonomy" id="1838063"/>
    <lineage>
        <taxon>Viruses</taxon>
        <taxon>Duplodnaviria</taxon>
        <taxon>Heunggongvirae</taxon>
        <taxon>Uroviricota</taxon>
        <taxon>Caudoviricetes</taxon>
        <taxon>Bowservirus</taxon>
        <taxon>Bowservirus bowser</taxon>
    </lineage>
</organism>
<dbReference type="KEGG" id="vg:28800805"/>
<proteinExistence type="predicted"/>
<dbReference type="EMBL" id="KU998235">
    <property type="protein sequence ID" value="ANA85428.1"/>
    <property type="molecule type" value="Genomic_DNA"/>
</dbReference>
<accession>A0A160DCN2</accession>
<sequence length="189" mass="20709">MQQHLRLLKSAGEQWDLGNQEHVIGMVTALRVLLVDRLLDKVIKLKSARMVDSAIYPPPGSGPNFSGGGLTVISISEDSAGVTPICNTGPVIVEGGYPTSNFHDWWERDLAVRHGTSAWTRKFLVYEMANTDAIHYDDELDQDYRTVAGPVPGWKFQTASGEPLPSDGVAEASLRQIAWEVAESFSELA</sequence>
<keyword evidence="2" id="KW-1185">Reference proteome</keyword>
<dbReference type="Proteomes" id="UP000203985">
    <property type="component" value="Segment"/>
</dbReference>
<dbReference type="RefSeq" id="YP_009275600.1">
    <property type="nucleotide sequence ID" value="NC_030930.1"/>
</dbReference>
<name>A0A160DCN2_9CAUD</name>